<sequence>MSNLAIMPILIPMISGIFLAFFNKNIKLSRLLAKALTIGNLVYVSYLFYRVSQEGSIILETGDWAAPYGIVIVADLLSTLLVLTTNIIALAAVWYAPYSLNTKQETHYFYTFYFLLITGVSGAFLTGDLFNLFVFFEVLLMASYALIVLGGEKVQLRESIKYVLINLFSSILFVTTVAFLYSVVGTVNMAHIAERVAEVDQRGILTTISILLFFVFGTKAALFPLFYWLPRPYSAPNSVVSALFGALLTKVGVYSILRVFTLMFPQQETNTHELFLWIAGLTLIFGVIGALSTTNIKLIIAYNVIPAVGFMMLGIGINTETAISGTVYYLVHDMIIKGALFLLVGAVVILTGTANMKKMSGLIHHYPLLGWLLFLAAFVLAGVPPFSGFIGKLLLLQASFSADQIALSIIGLGCSLLILLSILRIFIQVFWGEKDESLKPNKKLARQLSIPISFLLFFSVALGLGAEFFYPTVEKISNYLMHPEQYIESVLRGNP</sequence>
<feature type="transmembrane region" description="Helical" evidence="9">
    <location>
        <begin position="31"/>
        <end position="49"/>
    </location>
</feature>
<dbReference type="GO" id="GO:0015297">
    <property type="term" value="F:antiporter activity"/>
    <property type="evidence" value="ECO:0007669"/>
    <property type="project" value="UniProtKB-KW"/>
</dbReference>
<feature type="transmembrane region" description="Helical" evidence="9">
    <location>
        <begin position="163"/>
        <end position="184"/>
    </location>
</feature>
<evidence type="ECO:0000256" key="3">
    <source>
        <dbReference type="ARBA" id="ARBA00022449"/>
    </source>
</evidence>
<dbReference type="NCBIfam" id="NF005818">
    <property type="entry name" value="PRK07691.1"/>
    <property type="match status" value="1"/>
</dbReference>
<feature type="transmembrane region" description="Helical" evidence="9">
    <location>
        <begin position="366"/>
        <end position="385"/>
    </location>
</feature>
<reference evidence="11 12" key="1">
    <citation type="submission" date="2019-07" db="EMBL/GenBank/DDBJ databases">
        <authorList>
            <person name="Li J."/>
        </authorList>
    </citation>
    <scope>NUCLEOTIDE SEQUENCE [LARGE SCALE GENOMIC DNA]</scope>
    <source>
        <strain evidence="11 12">TKL69</strain>
    </source>
</reference>
<dbReference type="PANTHER" id="PTHR42703">
    <property type="entry name" value="NADH DEHYDROGENASE"/>
    <property type="match status" value="1"/>
</dbReference>
<gene>
    <name evidence="11" type="ORF">FN924_11085</name>
</gene>
<comment type="similarity">
    <text evidence="2">Belongs to the CPA3 antiporters (TC 2.A.63) subunit D family.</text>
</comment>
<feature type="transmembrane region" description="Helical" evidence="9">
    <location>
        <begin position="239"/>
        <end position="262"/>
    </location>
</feature>
<dbReference type="EMBL" id="CP041666">
    <property type="protein sequence ID" value="QDP40681.1"/>
    <property type="molecule type" value="Genomic_DNA"/>
</dbReference>
<dbReference type="RefSeq" id="WP_143894472.1">
    <property type="nucleotide sequence ID" value="NZ_CP041666.1"/>
</dbReference>
<dbReference type="Pfam" id="PF00361">
    <property type="entry name" value="Proton_antipo_M"/>
    <property type="match status" value="1"/>
</dbReference>
<feature type="transmembrane region" description="Helical" evidence="9">
    <location>
        <begin position="329"/>
        <end position="354"/>
    </location>
</feature>
<evidence type="ECO:0000256" key="6">
    <source>
        <dbReference type="ARBA" id="ARBA00022989"/>
    </source>
</evidence>
<evidence type="ECO:0000313" key="12">
    <source>
        <dbReference type="Proteomes" id="UP000315215"/>
    </source>
</evidence>
<feature type="transmembrane region" description="Helical" evidence="9">
    <location>
        <begin position="405"/>
        <end position="427"/>
    </location>
</feature>
<evidence type="ECO:0000256" key="5">
    <source>
        <dbReference type="ARBA" id="ARBA00022692"/>
    </source>
</evidence>
<feature type="transmembrane region" description="Helical" evidence="9">
    <location>
        <begin position="274"/>
        <end position="291"/>
    </location>
</feature>
<dbReference type="PANTHER" id="PTHR42703:SF1">
    <property type="entry name" value="NA(+)_H(+) ANTIPORTER SUBUNIT D1"/>
    <property type="match status" value="1"/>
</dbReference>
<evidence type="ECO:0000256" key="2">
    <source>
        <dbReference type="ARBA" id="ARBA00005346"/>
    </source>
</evidence>
<feature type="transmembrane region" description="Helical" evidence="9">
    <location>
        <begin position="132"/>
        <end position="151"/>
    </location>
</feature>
<keyword evidence="4" id="KW-1003">Cell membrane</keyword>
<dbReference type="Proteomes" id="UP000315215">
    <property type="component" value="Chromosome"/>
</dbReference>
<keyword evidence="7 9" id="KW-0472">Membrane</keyword>
<feature type="transmembrane region" description="Helical" evidence="9">
    <location>
        <begin position="6"/>
        <end position="22"/>
    </location>
</feature>
<dbReference type="PRINTS" id="PR01437">
    <property type="entry name" value="NUOXDRDTASE4"/>
</dbReference>
<feature type="transmembrane region" description="Helical" evidence="9">
    <location>
        <begin position="448"/>
        <end position="470"/>
    </location>
</feature>
<evidence type="ECO:0000256" key="1">
    <source>
        <dbReference type="ARBA" id="ARBA00004651"/>
    </source>
</evidence>
<dbReference type="AlphaFoldDB" id="A0A516KH06"/>
<accession>A0A516KH06</accession>
<evidence type="ECO:0000256" key="4">
    <source>
        <dbReference type="ARBA" id="ARBA00022475"/>
    </source>
</evidence>
<dbReference type="GO" id="GO:0008137">
    <property type="term" value="F:NADH dehydrogenase (ubiquinone) activity"/>
    <property type="evidence" value="ECO:0007669"/>
    <property type="project" value="InterPro"/>
</dbReference>
<proteinExistence type="inferred from homology"/>
<dbReference type="InterPro" id="IPR050586">
    <property type="entry name" value="CPA3_Na-H_Antiporter_D"/>
</dbReference>
<keyword evidence="5 8" id="KW-0812">Transmembrane</keyword>
<dbReference type="GO" id="GO:0042773">
    <property type="term" value="P:ATP synthesis coupled electron transport"/>
    <property type="evidence" value="ECO:0007669"/>
    <property type="project" value="InterPro"/>
</dbReference>
<feature type="transmembrane region" description="Helical" evidence="9">
    <location>
        <begin position="298"/>
        <end position="317"/>
    </location>
</feature>
<feature type="transmembrane region" description="Helical" evidence="9">
    <location>
        <begin position="204"/>
        <end position="227"/>
    </location>
</feature>
<dbReference type="InterPro" id="IPR003918">
    <property type="entry name" value="NADH_UbQ_OxRdtase"/>
</dbReference>
<keyword evidence="3" id="KW-0813">Transport</keyword>
<comment type="subcellular location">
    <subcellularLocation>
        <location evidence="1">Cell membrane</location>
        <topology evidence="1">Multi-pass membrane protein</topology>
    </subcellularLocation>
    <subcellularLocation>
        <location evidence="8">Membrane</location>
        <topology evidence="8">Multi-pass membrane protein</topology>
    </subcellularLocation>
</comment>
<keyword evidence="12" id="KW-1185">Reference proteome</keyword>
<dbReference type="OrthoDB" id="9811718at2"/>
<feature type="transmembrane region" description="Helical" evidence="9">
    <location>
        <begin position="69"/>
        <end position="96"/>
    </location>
</feature>
<organism evidence="11 12">
    <name type="scientific">Radiobacillus deserti</name>
    <dbReference type="NCBI Taxonomy" id="2594883"/>
    <lineage>
        <taxon>Bacteria</taxon>
        <taxon>Bacillati</taxon>
        <taxon>Bacillota</taxon>
        <taxon>Bacilli</taxon>
        <taxon>Bacillales</taxon>
        <taxon>Bacillaceae</taxon>
        <taxon>Radiobacillus</taxon>
    </lineage>
</organism>
<protein>
    <submittedName>
        <fullName evidence="11">Na+/H+ antiporter subunit D</fullName>
    </submittedName>
</protein>
<feature type="domain" description="NADH:quinone oxidoreductase/Mrp antiporter transmembrane" evidence="10">
    <location>
        <begin position="127"/>
        <end position="416"/>
    </location>
</feature>
<feature type="transmembrane region" description="Helical" evidence="9">
    <location>
        <begin position="108"/>
        <end position="126"/>
    </location>
</feature>
<evidence type="ECO:0000259" key="10">
    <source>
        <dbReference type="Pfam" id="PF00361"/>
    </source>
</evidence>
<dbReference type="GO" id="GO:0005886">
    <property type="term" value="C:plasma membrane"/>
    <property type="evidence" value="ECO:0007669"/>
    <property type="project" value="UniProtKB-SubCell"/>
</dbReference>
<evidence type="ECO:0000256" key="8">
    <source>
        <dbReference type="RuleBase" id="RU000320"/>
    </source>
</evidence>
<keyword evidence="3" id="KW-0050">Antiport</keyword>
<evidence type="ECO:0000256" key="9">
    <source>
        <dbReference type="SAM" id="Phobius"/>
    </source>
</evidence>
<dbReference type="InterPro" id="IPR001750">
    <property type="entry name" value="ND/Mrp_TM"/>
</dbReference>
<evidence type="ECO:0000256" key="7">
    <source>
        <dbReference type="ARBA" id="ARBA00023136"/>
    </source>
</evidence>
<evidence type="ECO:0000313" key="11">
    <source>
        <dbReference type="EMBL" id="QDP40681.1"/>
    </source>
</evidence>
<keyword evidence="6 9" id="KW-1133">Transmembrane helix</keyword>
<dbReference type="KEGG" id="aqt:FN924_11085"/>
<name>A0A516KH06_9BACI</name>